<dbReference type="FunCoup" id="Q6BHU4">
    <property type="interactions" value="26"/>
</dbReference>
<evidence type="ECO:0000313" key="8">
    <source>
        <dbReference type="Proteomes" id="UP000000599"/>
    </source>
</evidence>
<dbReference type="EMBL" id="CR382139">
    <property type="protein sequence ID" value="CAG90723.2"/>
    <property type="molecule type" value="Genomic_DNA"/>
</dbReference>
<dbReference type="GeneID" id="2905151"/>
<dbReference type="GO" id="GO:0031083">
    <property type="term" value="C:BLOC-1 complex"/>
    <property type="evidence" value="ECO:0007669"/>
    <property type="project" value="InterPro"/>
</dbReference>
<proteinExistence type="inferred from homology"/>
<sequence length="124" mass="14632">MKYMISPYISIQQKNEMADQDEDPLVLKNLAVNFDYLMYKINDHISNLSEKTFDAVNAKQDFVNGEYLQKQLDLEKEINEIDLILSKCNELELDFMKLDQLYSFVEDFKSRLNSLEDGFKEISK</sequence>
<dbReference type="PANTHER" id="PTHR39145">
    <property type="entry name" value="BIOGENESIS OF LYSOSOME-RELATED ORGANELLES COMPLEX 1 SUBUNIT CNL1"/>
    <property type="match status" value="1"/>
</dbReference>
<accession>Q6BHU4</accession>
<evidence type="ECO:0000313" key="7">
    <source>
        <dbReference type="EMBL" id="CAG90723.2"/>
    </source>
</evidence>
<name>Q6BHU4_DEBHA</name>
<reference evidence="7 8" key="1">
    <citation type="journal article" date="2004" name="Nature">
        <title>Genome evolution in yeasts.</title>
        <authorList>
            <consortium name="Genolevures"/>
            <person name="Dujon B."/>
            <person name="Sherman D."/>
            <person name="Fischer G."/>
            <person name="Durrens P."/>
            <person name="Casaregola S."/>
            <person name="Lafontaine I."/>
            <person name="de Montigny J."/>
            <person name="Marck C."/>
            <person name="Neuveglise C."/>
            <person name="Talla E."/>
            <person name="Goffard N."/>
            <person name="Frangeul L."/>
            <person name="Aigle M."/>
            <person name="Anthouard V."/>
            <person name="Babour A."/>
            <person name="Barbe V."/>
            <person name="Barnay S."/>
            <person name="Blanchin S."/>
            <person name="Beckerich J.M."/>
            <person name="Beyne E."/>
            <person name="Bleykasten C."/>
            <person name="Boisrame A."/>
            <person name="Boyer J."/>
            <person name="Cattolico L."/>
            <person name="Confanioleri F."/>
            <person name="de Daruvar A."/>
            <person name="Despons L."/>
            <person name="Fabre E."/>
            <person name="Fairhead C."/>
            <person name="Ferry-Dumazet H."/>
            <person name="Groppi A."/>
            <person name="Hantraye F."/>
            <person name="Hennequin C."/>
            <person name="Jauniaux N."/>
            <person name="Joyet P."/>
            <person name="Kachouri R."/>
            <person name="Kerrest A."/>
            <person name="Koszul R."/>
            <person name="Lemaire M."/>
            <person name="Lesur I."/>
            <person name="Ma L."/>
            <person name="Muller H."/>
            <person name="Nicaud J.M."/>
            <person name="Nikolski M."/>
            <person name="Oztas S."/>
            <person name="Ozier-Kalogeropoulos O."/>
            <person name="Pellenz S."/>
            <person name="Potier S."/>
            <person name="Richard G.F."/>
            <person name="Straub M.L."/>
            <person name="Suleau A."/>
            <person name="Swennene D."/>
            <person name="Tekaia F."/>
            <person name="Wesolowski-Louvel M."/>
            <person name="Westhof E."/>
            <person name="Wirth B."/>
            <person name="Zeniou-Meyer M."/>
            <person name="Zivanovic I."/>
            <person name="Bolotin-Fukuhara M."/>
            <person name="Thierry A."/>
            <person name="Bouchier C."/>
            <person name="Caudron B."/>
            <person name="Scarpelli C."/>
            <person name="Gaillardin C."/>
            <person name="Weissenbach J."/>
            <person name="Wincker P."/>
            <person name="Souciet J.L."/>
        </authorList>
    </citation>
    <scope>NUCLEOTIDE SEQUENCE [LARGE SCALE GENOMIC DNA]</scope>
    <source>
        <strain evidence="8">ATCC 36239 / CBS 767 / BCRC 21394 / JCM 1990 / NBRC 0083 / IGC 2968</strain>
    </source>
</reference>
<evidence type="ECO:0000256" key="5">
    <source>
        <dbReference type="ARBA" id="ARBA00022490"/>
    </source>
</evidence>
<keyword evidence="5" id="KW-0963">Cytoplasm</keyword>
<comment type="subcellular location">
    <subcellularLocation>
        <location evidence="2">Cytoplasm</location>
    </subcellularLocation>
</comment>
<gene>
    <name evidence="7" type="ordered locus">DEHA2G15752g</name>
</gene>
<dbReference type="eggNOG" id="ENOG502S5Q7">
    <property type="taxonomic scope" value="Eukaryota"/>
</dbReference>
<dbReference type="HOGENOM" id="CLU_141728_1_0_1"/>
<dbReference type="InterPro" id="IPR034455">
    <property type="entry name" value="CNL1"/>
</dbReference>
<comment type="similarity">
    <text evidence="3">Belongs to the BLOC1S4 family.</text>
</comment>
<dbReference type="PANTHER" id="PTHR39145:SF1">
    <property type="entry name" value="BIOGENESIS OF LYSOSOME-RELATED ORGANELLES COMPLEX 1 SUBUNIT CNL1"/>
    <property type="match status" value="1"/>
</dbReference>
<dbReference type="VEuPathDB" id="FungiDB:DEHA2G15752g"/>
<evidence type="ECO:0000256" key="4">
    <source>
        <dbReference type="ARBA" id="ARBA00014971"/>
    </source>
</evidence>
<dbReference type="OrthoDB" id="5424991at2759"/>
<dbReference type="InParanoid" id="Q6BHU4"/>
<evidence type="ECO:0000256" key="6">
    <source>
        <dbReference type="ARBA" id="ARBA00029995"/>
    </source>
</evidence>
<protein>
    <recommendedName>
        <fullName evidence="4">Biogenesis of lysosome-related organelles complex 1 subunit CNL1</fullName>
    </recommendedName>
    <alternativeName>
        <fullName evidence="6">CNO-like protein 1</fullName>
    </alternativeName>
</protein>
<dbReference type="OMA" id="HFDMLDQ"/>
<organism evidence="7 8">
    <name type="scientific">Debaryomyces hansenii (strain ATCC 36239 / CBS 767 / BCRC 21394 / JCM 1990 / NBRC 0083 / IGC 2968)</name>
    <name type="common">Yeast</name>
    <name type="synonym">Torulaspora hansenii</name>
    <dbReference type="NCBI Taxonomy" id="284592"/>
    <lineage>
        <taxon>Eukaryota</taxon>
        <taxon>Fungi</taxon>
        <taxon>Dikarya</taxon>
        <taxon>Ascomycota</taxon>
        <taxon>Saccharomycotina</taxon>
        <taxon>Pichiomycetes</taxon>
        <taxon>Debaryomycetaceae</taxon>
        <taxon>Debaryomyces</taxon>
    </lineage>
</organism>
<dbReference type="Proteomes" id="UP000000599">
    <property type="component" value="Chromosome G"/>
</dbReference>
<evidence type="ECO:0000256" key="3">
    <source>
        <dbReference type="ARBA" id="ARBA00007289"/>
    </source>
</evidence>
<keyword evidence="8" id="KW-1185">Reference proteome</keyword>
<evidence type="ECO:0000256" key="2">
    <source>
        <dbReference type="ARBA" id="ARBA00004496"/>
    </source>
</evidence>
<evidence type="ECO:0000256" key="1">
    <source>
        <dbReference type="ARBA" id="ARBA00003807"/>
    </source>
</evidence>
<dbReference type="AlphaFoldDB" id="Q6BHU4"/>
<dbReference type="KEGG" id="dha:DEHA2G15752g"/>
<dbReference type="GO" id="GO:0005737">
    <property type="term" value="C:cytoplasm"/>
    <property type="evidence" value="ECO:0007669"/>
    <property type="project" value="UniProtKB-SubCell"/>
</dbReference>
<dbReference type="GO" id="GO:0007032">
    <property type="term" value="P:endosome organization"/>
    <property type="evidence" value="ECO:0007669"/>
    <property type="project" value="TreeGrafter"/>
</dbReference>
<comment type="function">
    <text evidence="1">Component of the biogenesis of lysosome-related organelles complex-1 (BLOC-1), a complex that is involved in endosomal cargo sorting.</text>
</comment>
<dbReference type="RefSeq" id="XP_462227.2">
    <property type="nucleotide sequence ID" value="XM_462227.1"/>
</dbReference>